<dbReference type="InParanoid" id="A0A369K1M9"/>
<protein>
    <submittedName>
        <fullName evidence="2">Uncharacterized protein</fullName>
    </submittedName>
</protein>
<feature type="compositionally biased region" description="Basic and acidic residues" evidence="1">
    <location>
        <begin position="14"/>
        <end position="23"/>
    </location>
</feature>
<comment type="caution">
    <text evidence="2">The sequence shown here is derived from an EMBL/GenBank/DDBJ whole genome shotgun (WGS) entry which is preliminary data.</text>
</comment>
<evidence type="ECO:0000313" key="2">
    <source>
        <dbReference type="EMBL" id="RDB27410.1"/>
    </source>
</evidence>
<name>A0A369K1M9_HYPMA</name>
<proteinExistence type="predicted"/>
<dbReference type="Proteomes" id="UP000076154">
    <property type="component" value="Unassembled WGS sequence"/>
</dbReference>
<dbReference type="AlphaFoldDB" id="A0A369K1M9"/>
<feature type="region of interest" description="Disordered" evidence="1">
    <location>
        <begin position="1"/>
        <end position="23"/>
    </location>
</feature>
<feature type="compositionally biased region" description="Polar residues" evidence="1">
    <location>
        <begin position="1"/>
        <end position="13"/>
    </location>
</feature>
<organism evidence="2 3">
    <name type="scientific">Hypsizygus marmoreus</name>
    <name type="common">White beech mushroom</name>
    <name type="synonym">Agaricus marmoreus</name>
    <dbReference type="NCBI Taxonomy" id="39966"/>
    <lineage>
        <taxon>Eukaryota</taxon>
        <taxon>Fungi</taxon>
        <taxon>Dikarya</taxon>
        <taxon>Basidiomycota</taxon>
        <taxon>Agaricomycotina</taxon>
        <taxon>Agaricomycetes</taxon>
        <taxon>Agaricomycetidae</taxon>
        <taxon>Agaricales</taxon>
        <taxon>Tricholomatineae</taxon>
        <taxon>Lyophyllaceae</taxon>
        <taxon>Hypsizygus</taxon>
    </lineage>
</organism>
<dbReference type="OrthoDB" id="3113415at2759"/>
<gene>
    <name evidence="2" type="ORF">Hypma_004364</name>
</gene>
<sequence length="97" mass="11120">MSSTSQDRYSQSPDTRDGKSRHIDSHVRDLLTMAKELVDFGRMERALQFYSLVLEEQNANPALIRIARRYRLSCYLALDMVEAAQEDLNAVFEPPLG</sequence>
<accession>A0A369K1M9</accession>
<dbReference type="EMBL" id="LUEZ02000017">
    <property type="protein sequence ID" value="RDB27410.1"/>
    <property type="molecule type" value="Genomic_DNA"/>
</dbReference>
<keyword evidence="3" id="KW-1185">Reference proteome</keyword>
<reference evidence="2" key="1">
    <citation type="submission" date="2018-04" db="EMBL/GenBank/DDBJ databases">
        <title>Whole genome sequencing of Hypsizygus marmoreus.</title>
        <authorList>
            <person name="Choi I.-G."/>
            <person name="Min B."/>
            <person name="Kim J.-G."/>
            <person name="Kim S."/>
            <person name="Oh Y.-L."/>
            <person name="Kong W.-S."/>
            <person name="Park H."/>
            <person name="Jeong J."/>
            <person name="Song E.-S."/>
        </authorList>
    </citation>
    <scope>NUCLEOTIDE SEQUENCE [LARGE SCALE GENOMIC DNA]</scope>
    <source>
        <strain evidence="2">51987-8</strain>
    </source>
</reference>
<evidence type="ECO:0000256" key="1">
    <source>
        <dbReference type="SAM" id="MobiDB-lite"/>
    </source>
</evidence>
<evidence type="ECO:0000313" key="3">
    <source>
        <dbReference type="Proteomes" id="UP000076154"/>
    </source>
</evidence>